<reference evidence="1 2" key="1">
    <citation type="submission" date="2019-03" db="EMBL/GenBank/DDBJ databases">
        <title>An improved genome assembly of the fluke Schistosoma japonicum.</title>
        <authorList>
            <person name="Hu W."/>
            <person name="Luo F."/>
            <person name="Yin M."/>
            <person name="Mo X."/>
            <person name="Sun C."/>
            <person name="Wu Q."/>
            <person name="Zhu B."/>
            <person name="Xiang M."/>
            <person name="Wang J."/>
            <person name="Wang Y."/>
            <person name="Zhang T."/>
            <person name="Xu B."/>
            <person name="Zheng H."/>
            <person name="Feng Z."/>
        </authorList>
    </citation>
    <scope>NUCLEOTIDE SEQUENCE [LARGE SCALE GENOMIC DNA]</scope>
    <source>
        <strain evidence="1">HuSjv2</strain>
        <tissue evidence="1">Worms</tissue>
    </source>
</reference>
<organism evidence="1 2">
    <name type="scientific">Schistosoma japonicum</name>
    <name type="common">Blood fluke</name>
    <dbReference type="NCBI Taxonomy" id="6182"/>
    <lineage>
        <taxon>Eukaryota</taxon>
        <taxon>Metazoa</taxon>
        <taxon>Spiralia</taxon>
        <taxon>Lophotrochozoa</taxon>
        <taxon>Platyhelminthes</taxon>
        <taxon>Trematoda</taxon>
        <taxon>Digenea</taxon>
        <taxon>Strigeidida</taxon>
        <taxon>Schistosomatoidea</taxon>
        <taxon>Schistosomatidae</taxon>
        <taxon>Schistosoma</taxon>
    </lineage>
</organism>
<sequence length="89" mass="9647">MLLISSNSLVKRLSKLTALKMLLKPGRFVCVVVLTVVNNGDTGDEVDEYNSSEVYAASDVGNVSDCFLYRDELNDVEDATVVSEGDTVV</sequence>
<evidence type="ECO:0000313" key="1">
    <source>
        <dbReference type="EMBL" id="TNN19276.1"/>
    </source>
</evidence>
<accession>A0A4Z2DRU0</accession>
<name>A0A4Z2DRU0_SCHJA</name>
<comment type="caution">
    <text evidence="1">The sequence shown here is derived from an EMBL/GenBank/DDBJ whole genome shotgun (WGS) entry which is preliminary data.</text>
</comment>
<gene>
    <name evidence="1" type="ORF">EWB00_009018</name>
</gene>
<protein>
    <submittedName>
        <fullName evidence="1">Uncharacterized protein</fullName>
    </submittedName>
</protein>
<dbReference type="OrthoDB" id="5239715at2759"/>
<dbReference type="Proteomes" id="UP000311919">
    <property type="component" value="Unassembled WGS sequence"/>
</dbReference>
<dbReference type="AlphaFoldDB" id="A0A4Z2DRU0"/>
<proteinExistence type="predicted"/>
<dbReference type="EMBL" id="SKCS01000051">
    <property type="protein sequence ID" value="TNN19276.1"/>
    <property type="molecule type" value="Genomic_DNA"/>
</dbReference>
<keyword evidence="2" id="KW-1185">Reference proteome</keyword>
<evidence type="ECO:0000313" key="2">
    <source>
        <dbReference type="Proteomes" id="UP000311919"/>
    </source>
</evidence>